<dbReference type="AlphaFoldDB" id="A0A497XD33"/>
<dbReference type="OrthoDB" id="8811917at2"/>
<keyword evidence="2" id="KW-1185">Reference proteome</keyword>
<gene>
    <name evidence="1" type="ORF">DFR35_1508</name>
</gene>
<protein>
    <submittedName>
        <fullName evidence="1">Uncharacterized protein</fullName>
    </submittedName>
</protein>
<reference evidence="1 2" key="1">
    <citation type="submission" date="2018-10" db="EMBL/GenBank/DDBJ databases">
        <title>Genomic Encyclopedia of Type Strains, Phase IV (KMG-IV): sequencing the most valuable type-strain genomes for metagenomic binning, comparative biology and taxonomic classification.</title>
        <authorList>
            <person name="Goeker M."/>
        </authorList>
    </citation>
    <scope>NUCLEOTIDE SEQUENCE [LARGE SCALE GENOMIC DNA]</scope>
    <source>
        <strain evidence="1 2">DSM 26916</strain>
    </source>
</reference>
<evidence type="ECO:0000313" key="2">
    <source>
        <dbReference type="Proteomes" id="UP000268908"/>
    </source>
</evidence>
<proteinExistence type="predicted"/>
<accession>A0A497XD33</accession>
<comment type="caution">
    <text evidence="1">The sequence shown here is derived from an EMBL/GenBank/DDBJ whole genome shotgun (WGS) entry which is preliminary data.</text>
</comment>
<name>A0A497XD33_9PROT</name>
<dbReference type="Proteomes" id="UP000268908">
    <property type="component" value="Unassembled WGS sequence"/>
</dbReference>
<evidence type="ECO:0000313" key="1">
    <source>
        <dbReference type="EMBL" id="RLJ64860.1"/>
    </source>
</evidence>
<sequence length="83" mass="9132">MKTLTVVIRAELEVPDDWELVEHPSGMEVLKIGDAFVDFDIAPLTTKSAAPEAEWSDTDVDMVGTVLDTIVGMDVEFEAQTIH</sequence>
<organism evidence="1 2">
    <name type="scientific">Sulfurisoma sediminicola</name>
    <dbReference type="NCBI Taxonomy" id="1381557"/>
    <lineage>
        <taxon>Bacteria</taxon>
        <taxon>Pseudomonadati</taxon>
        <taxon>Pseudomonadota</taxon>
        <taxon>Betaproteobacteria</taxon>
        <taxon>Nitrosomonadales</taxon>
        <taxon>Sterolibacteriaceae</taxon>
        <taxon>Sulfurisoma</taxon>
    </lineage>
</organism>
<dbReference type="EMBL" id="RCCI01000005">
    <property type="protein sequence ID" value="RLJ64860.1"/>
    <property type="molecule type" value="Genomic_DNA"/>
</dbReference>
<dbReference type="RefSeq" id="WP_121241225.1">
    <property type="nucleotide sequence ID" value="NZ_BHVV01000006.1"/>
</dbReference>